<proteinExistence type="predicted"/>
<dbReference type="RefSeq" id="WP_243402356.1">
    <property type="nucleotide sequence ID" value="NZ_QEKQ01000002.1"/>
</dbReference>
<accession>A0A2U1D092</accession>
<organism evidence="1 2">
    <name type="scientific">Tamilnaduibacter salinus</name>
    <dbReference type="NCBI Taxonomy" id="1484056"/>
    <lineage>
        <taxon>Bacteria</taxon>
        <taxon>Pseudomonadati</taxon>
        <taxon>Pseudomonadota</taxon>
        <taxon>Gammaproteobacteria</taxon>
        <taxon>Pseudomonadales</taxon>
        <taxon>Marinobacteraceae</taxon>
        <taxon>Tamilnaduibacter</taxon>
    </lineage>
</organism>
<sequence>MLEMERASSGVPGWAPLRVLAPVVLLATLAGCTLTPTDDYQDAPAGEPLKVGPGMSSGRIQPAFPIPTATAGGALSDGEFELPRPPDMTSEILEENYVVQEVSGQTWLLVNEVPGRVWPAVSAWMTERNLGVNEENPAAGLLQSDIVNYSRSARDLVGLPDEEQASGVTLLQARISPGVRRKTTEIQLRLRERATAPDSLLPWPTQSDRRPQEKNLLADLGDFLEAREDTKSYSRAALNIDSRPQVKLVAREGEAPYIRLDLDDDRAWVEVKRAIEEADIPLVDFDRSAGTFYVDFRSEEAREAAWWNWFGDAPEPEATYLVELDQSDGAVHLTTRQAPEYEGNDRSQGLLSELFDYLY</sequence>
<dbReference type="Pfam" id="PF06804">
    <property type="entry name" value="Lipoprotein_18"/>
    <property type="match status" value="1"/>
</dbReference>
<reference evidence="1 2" key="1">
    <citation type="submission" date="2018-04" db="EMBL/GenBank/DDBJ databases">
        <title>Genomic Encyclopedia of Type Strains, Phase IV (KMG-IV): sequencing the most valuable type-strain genomes for metagenomic binning, comparative biology and taxonomic classification.</title>
        <authorList>
            <person name="Goeker M."/>
        </authorList>
    </citation>
    <scope>NUCLEOTIDE SEQUENCE [LARGE SCALE GENOMIC DNA]</scope>
    <source>
        <strain evidence="1 2">DSM 28688</strain>
    </source>
</reference>
<dbReference type="Proteomes" id="UP000245887">
    <property type="component" value="Unassembled WGS sequence"/>
</dbReference>
<dbReference type="AlphaFoldDB" id="A0A2U1D092"/>
<evidence type="ECO:0000313" key="1">
    <source>
        <dbReference type="EMBL" id="PVY78344.1"/>
    </source>
</evidence>
<dbReference type="Gene3D" id="3.30.310.170">
    <property type="entry name" value="Outer membrane protein assembly factor BamC"/>
    <property type="match status" value="1"/>
</dbReference>
<gene>
    <name evidence="1" type="ORF">C8D92_102387</name>
</gene>
<dbReference type="PROSITE" id="PS51257">
    <property type="entry name" value="PROKAR_LIPOPROTEIN"/>
    <property type="match status" value="1"/>
</dbReference>
<dbReference type="InterPro" id="IPR042268">
    <property type="entry name" value="BamC_C"/>
</dbReference>
<protein>
    <submittedName>
        <fullName evidence="1">Beta-barrel assembly machine subunit BamC</fullName>
    </submittedName>
</protein>
<dbReference type="EMBL" id="QEKQ01000002">
    <property type="protein sequence ID" value="PVY78344.1"/>
    <property type="molecule type" value="Genomic_DNA"/>
</dbReference>
<dbReference type="InterPro" id="IPR010653">
    <property type="entry name" value="NlpB/DapX"/>
</dbReference>
<comment type="caution">
    <text evidence="1">The sequence shown here is derived from an EMBL/GenBank/DDBJ whole genome shotgun (WGS) entry which is preliminary data.</text>
</comment>
<evidence type="ECO:0000313" key="2">
    <source>
        <dbReference type="Proteomes" id="UP000245887"/>
    </source>
</evidence>
<name>A0A2U1D092_9GAMM</name>